<dbReference type="RefSeq" id="WP_096297846.1">
    <property type="nucleotide sequence ID" value="NZ_CP023406.1"/>
</dbReference>
<gene>
    <name evidence="1" type="ORF">CNR27_08255</name>
</gene>
<dbReference type="PIRSF" id="PIRSF010372">
    <property type="entry name" value="PaiB"/>
    <property type="match status" value="1"/>
</dbReference>
<evidence type="ECO:0000313" key="2">
    <source>
        <dbReference type="Proteomes" id="UP000218968"/>
    </source>
</evidence>
<evidence type="ECO:0000313" key="1">
    <source>
        <dbReference type="EMBL" id="ATD67428.1"/>
    </source>
</evidence>
<keyword evidence="2" id="KW-1185">Reference proteome</keyword>
<dbReference type="KEGG" id="lum:CNR27_08255"/>
<dbReference type="SUPFAM" id="SSF50475">
    <property type="entry name" value="FMN-binding split barrel"/>
    <property type="match status" value="1"/>
</dbReference>
<dbReference type="Proteomes" id="UP000218968">
    <property type="component" value="Chromosome"/>
</dbReference>
<sequence>MSTPRAFIDPDPARLDALLDAHPFVTLVTVRDGAPDASHVPVLARRENGNLVLEGHWARANPQAHAGEDVLVLVQGPHAYLSASWYPDKGERARVPTWNYVVAHLRGRFERFDNEDALGDLVARTALRFETQTGGDWRYDHTDPRERAQLRGIVGFRVRVHATELTRKLSQNHPEANRAAVVEALQSRPGDNARAIAALMRSGLTSHIQPEP</sequence>
<evidence type="ECO:0008006" key="3">
    <source>
        <dbReference type="Google" id="ProtNLM"/>
    </source>
</evidence>
<dbReference type="EMBL" id="CP023406">
    <property type="protein sequence ID" value="ATD67428.1"/>
    <property type="molecule type" value="Genomic_DNA"/>
</dbReference>
<dbReference type="AlphaFoldDB" id="A0A290XEI5"/>
<dbReference type="InterPro" id="IPR012349">
    <property type="entry name" value="Split_barrel_FMN-bd"/>
</dbReference>
<dbReference type="Pfam" id="PF04299">
    <property type="entry name" value="FMN_bind_2"/>
    <property type="match status" value="1"/>
</dbReference>
<dbReference type="PANTHER" id="PTHR35802">
    <property type="entry name" value="PROTEASE SYNTHASE AND SPORULATION PROTEIN PAI 2"/>
    <property type="match status" value="1"/>
</dbReference>
<proteinExistence type="predicted"/>
<dbReference type="OrthoDB" id="9794948at2"/>
<dbReference type="InterPro" id="IPR007396">
    <property type="entry name" value="TR_PAI2-type"/>
</dbReference>
<dbReference type="PANTHER" id="PTHR35802:SF1">
    <property type="entry name" value="PROTEASE SYNTHASE AND SPORULATION PROTEIN PAI 2"/>
    <property type="match status" value="1"/>
</dbReference>
<reference evidence="2" key="1">
    <citation type="submission" date="2017-09" db="EMBL/GenBank/DDBJ databases">
        <title>Luteimonas liuhanmingii sp.nov., isolated from the intestinal contents of Tibetan Plateau Pika in Yushu, Qinghai Province, China.</title>
        <authorList>
            <person name="Gui Z."/>
        </authorList>
    </citation>
    <scope>NUCLEOTIDE SEQUENCE [LARGE SCALE GENOMIC DNA]</scope>
    <source>
        <strain evidence="2">100111</strain>
    </source>
</reference>
<name>A0A290XEI5_9GAMM</name>
<protein>
    <recommendedName>
        <fullName evidence="3">Transcriptional regulator</fullName>
    </recommendedName>
</protein>
<organism evidence="1 2">
    <name type="scientific">Luteimonas chenhongjianii</name>
    <dbReference type="NCBI Taxonomy" id="2006110"/>
    <lineage>
        <taxon>Bacteria</taxon>
        <taxon>Pseudomonadati</taxon>
        <taxon>Pseudomonadota</taxon>
        <taxon>Gammaproteobacteria</taxon>
        <taxon>Lysobacterales</taxon>
        <taxon>Lysobacteraceae</taxon>
        <taxon>Luteimonas</taxon>
    </lineage>
</organism>
<dbReference type="Gene3D" id="2.30.110.10">
    <property type="entry name" value="Electron Transport, Fmn-binding Protein, Chain A"/>
    <property type="match status" value="1"/>
</dbReference>
<accession>A0A290XEI5</accession>